<proteinExistence type="predicted"/>
<dbReference type="Proteomes" id="UP000626109">
    <property type="component" value="Unassembled WGS sequence"/>
</dbReference>
<name>A0A813L1G2_POLGL</name>
<feature type="compositionally biased region" description="Polar residues" evidence="1">
    <location>
        <begin position="481"/>
        <end position="490"/>
    </location>
</feature>
<feature type="region of interest" description="Disordered" evidence="1">
    <location>
        <begin position="717"/>
        <end position="772"/>
    </location>
</feature>
<accession>A0A813L1G2</accession>
<protein>
    <submittedName>
        <fullName evidence="2">Uncharacterized protein</fullName>
    </submittedName>
</protein>
<organism evidence="2 3">
    <name type="scientific">Polarella glacialis</name>
    <name type="common">Dinoflagellate</name>
    <dbReference type="NCBI Taxonomy" id="89957"/>
    <lineage>
        <taxon>Eukaryota</taxon>
        <taxon>Sar</taxon>
        <taxon>Alveolata</taxon>
        <taxon>Dinophyceae</taxon>
        <taxon>Suessiales</taxon>
        <taxon>Suessiaceae</taxon>
        <taxon>Polarella</taxon>
    </lineage>
</organism>
<dbReference type="EMBL" id="CAJNNW010033376">
    <property type="protein sequence ID" value="CAE8718498.1"/>
    <property type="molecule type" value="Genomic_DNA"/>
</dbReference>
<comment type="caution">
    <text evidence="2">The sequence shown here is derived from an EMBL/GenBank/DDBJ whole genome shotgun (WGS) entry which is preliminary data.</text>
</comment>
<evidence type="ECO:0000313" key="2">
    <source>
        <dbReference type="EMBL" id="CAE8718498.1"/>
    </source>
</evidence>
<evidence type="ECO:0000313" key="3">
    <source>
        <dbReference type="Proteomes" id="UP000626109"/>
    </source>
</evidence>
<reference evidence="2" key="1">
    <citation type="submission" date="2021-02" db="EMBL/GenBank/DDBJ databases">
        <authorList>
            <person name="Dougan E. K."/>
            <person name="Rhodes N."/>
            <person name="Thang M."/>
            <person name="Chan C."/>
        </authorList>
    </citation>
    <scope>NUCLEOTIDE SEQUENCE</scope>
</reference>
<dbReference type="SUPFAM" id="SSF56672">
    <property type="entry name" value="DNA/RNA polymerases"/>
    <property type="match status" value="1"/>
</dbReference>
<feature type="compositionally biased region" description="Basic and acidic residues" evidence="1">
    <location>
        <begin position="717"/>
        <end position="726"/>
    </location>
</feature>
<gene>
    <name evidence="2" type="ORF">PGLA2088_LOCUS40105</name>
</gene>
<sequence length="1297" mass="141753">MPCFPITFCSTATLPTQFLHKFLQWLTAAPSQSPSKFAGSAYPAPDRETASKVAVPFVVGYSYTGEVLEEGTLEEGVRFLPGSEDSPEQPAMARGARDYQHAELSIMSCEQLAQTCSRLQSRAQMMDTLLAELHNEKAKLQRHQTMLSERIVRVEGLGDSEATLLQVDRLGISWVSAAAVVDVGACLASSTSADSAQSPRRSQLWDDAAATAEAKSSFFGAASSVRRRFAALQNCFRVLINASSILTLTVLPRFLVTCRALLDHFPNIFIVVLIIDVGMAVAASRGSAAVNLSPVPDAAAMTSAARYVPLEAAQPWPQNVKEPFTRKRLPTRKMPSLKASDAPDVVELKFTTIQEFKSQEMDPSQAELDLWRASPSTALEAAIAWCGMSDITLATIKLVLGDFQLVRELVLMPSHVCENALTLAVVMGRSEVLDPDGAVTVAAIAPRHLNALELGQVGSLIRCCRLLMELPAEEAQAGPITQASNNQGTSHPAAASSLPLASSPSRKVKMSTCIDQADDTEVFATNSAEARTIIETFAAQNDGIAPDSDEECDATQLQALKTKLDMDTVPYTDFAVWRHYGIRMARMMKFRAQVWKPESAQFIDAEMLTKYAENIDDLVSKYSSLPRGGWWLVALADQRMRSERMERLRRKLEKSIAGNEANNNFSGVCSQTGIKFDKLKPWDAVFLYASQDRDFWDSEVKEKALLYAAKIKDMPDLTDEGRHTAGDEGETWGKKRQRTKKGQEEKTSQRVKQGKGGKGNAGENWRNEETPANLAAPAALIRASYAKPRTTGGLPAGPEEAKEEMAIERPRPKCVEAKRERYLRTKLTLRGPDKRRRGNKDVARVAVKLLQTGKPWDLKIGGAALKSKNFPLGLPYLAAHDKEKVETSNLIARRTASWCKEKKEAHFMRGGDRNKFTKFRVFKCAEAEKTRGKVCREKGGVRDKSGVPRLSFRLEVSPYGSVTFKTAGEAEYPQGMWGAIAEVVKALLDTLSEEGEKAGLEYSFSEIFAGPKAPATTAVESLEGSRPTDLPALVEEEMEDAPTATTGNGEPCTAEENLRIPGAAALLGRAGHSLFECNELRIEVYVDDPLIASRGAEREATRKWLTLLLFWAAFGPDSPWNKASFGRSATWIGAKFDVPDGEDFSVEIPEKYAREMREEAEDLSSTRAADFNRMQKFVENGLWASGLVPIRRTMLSPLWAAMKDVNNSEVIDGGYEWKNRVRKENESACAASAADDDAAGAATAAMDASPWGVGAWLAVGGAPSTGLASAWTDEDAARLGARIGNCEGQNAWEALGI</sequence>
<feature type="region of interest" description="Disordered" evidence="1">
    <location>
        <begin position="786"/>
        <end position="807"/>
    </location>
</feature>
<dbReference type="InterPro" id="IPR043502">
    <property type="entry name" value="DNA/RNA_pol_sf"/>
</dbReference>
<feature type="compositionally biased region" description="Low complexity" evidence="1">
    <location>
        <begin position="492"/>
        <end position="503"/>
    </location>
</feature>
<feature type="region of interest" description="Disordered" evidence="1">
    <location>
        <begin position="481"/>
        <end position="503"/>
    </location>
</feature>
<evidence type="ECO:0000256" key="1">
    <source>
        <dbReference type="SAM" id="MobiDB-lite"/>
    </source>
</evidence>